<evidence type="ECO:0000313" key="2">
    <source>
        <dbReference type="EMBL" id="PIL39580.1"/>
    </source>
</evidence>
<accession>A0A2G8T0K7</accession>
<evidence type="ECO:0000259" key="1">
    <source>
        <dbReference type="Pfam" id="PF14341"/>
    </source>
</evidence>
<dbReference type="RefSeq" id="WP_099916169.1">
    <property type="nucleotide sequence ID" value="NZ_BMHS01000009.1"/>
</dbReference>
<dbReference type="AlphaFoldDB" id="A0A2G8T0K7"/>
<dbReference type="InterPro" id="IPR025746">
    <property type="entry name" value="PilX_N_dom"/>
</dbReference>
<keyword evidence="3" id="KW-1185">Reference proteome</keyword>
<organism evidence="2 3">
    <name type="scientific">Massilia psychrophila</name>
    <dbReference type="NCBI Taxonomy" id="1603353"/>
    <lineage>
        <taxon>Bacteria</taxon>
        <taxon>Pseudomonadati</taxon>
        <taxon>Pseudomonadota</taxon>
        <taxon>Betaproteobacteria</taxon>
        <taxon>Burkholderiales</taxon>
        <taxon>Oxalobacteraceae</taxon>
        <taxon>Telluria group</taxon>
        <taxon>Massilia</taxon>
    </lineage>
</organism>
<dbReference type="Pfam" id="PF14341">
    <property type="entry name" value="PilX_N"/>
    <property type="match status" value="1"/>
</dbReference>
<name>A0A2G8T0K7_9BURK</name>
<feature type="domain" description="Type 4 fimbrial biogenesis protein PilX N-terminal" evidence="1">
    <location>
        <begin position="8"/>
        <end position="53"/>
    </location>
</feature>
<dbReference type="Proteomes" id="UP000228593">
    <property type="component" value="Unassembled WGS sequence"/>
</dbReference>
<evidence type="ECO:0000313" key="3">
    <source>
        <dbReference type="Proteomes" id="UP000228593"/>
    </source>
</evidence>
<proteinExistence type="predicted"/>
<protein>
    <recommendedName>
        <fullName evidence="1">Type 4 fimbrial biogenesis protein PilX N-terminal domain-containing protein</fullName>
    </recommendedName>
</protein>
<comment type="caution">
    <text evidence="2">The sequence shown here is derived from an EMBL/GenBank/DDBJ whole genome shotgun (WGS) entry which is preliminary data.</text>
</comment>
<dbReference type="OrthoDB" id="5739160at2"/>
<reference evidence="2 3" key="1">
    <citation type="submission" date="2017-10" db="EMBL/GenBank/DDBJ databases">
        <title>Massilia psychrophilum sp. nov., a novel purple-pigmented bacterium isolated from Tianshan glacier, Xinjiang Municipality, China.</title>
        <authorList>
            <person name="Wang H."/>
        </authorList>
    </citation>
    <scope>NUCLEOTIDE SEQUENCE [LARGE SCALE GENOMIC DNA]</scope>
    <source>
        <strain evidence="2 3">JCM 30813</strain>
    </source>
</reference>
<sequence>MKMLHRQQGVTLVVALIMLVLLTLLALTSFNVSKSNLQVVSNMQQRDEAIAAAREVIEETISSTRFFETPNNVLADSCGAPNQRCIDTNGDGRSDVTVALTPPPSCVKAQSIKSTELDVTIDDDAGCTIGTPQIFGVAGAVTGNSECANSIWEVTAVATDPTTQAAVTVTQGIAVRVAKDDVATNCH</sequence>
<dbReference type="EMBL" id="PDOB01000016">
    <property type="protein sequence ID" value="PIL39580.1"/>
    <property type="molecule type" value="Genomic_DNA"/>
</dbReference>
<gene>
    <name evidence="2" type="ORF">CR103_11715</name>
</gene>